<dbReference type="InterPro" id="IPR032675">
    <property type="entry name" value="LRR_dom_sf"/>
</dbReference>
<dbReference type="AlphaFoldDB" id="A0A8H6S1Z1"/>
<reference evidence="1" key="1">
    <citation type="submission" date="2020-05" db="EMBL/GenBank/DDBJ databases">
        <title>Mycena genomes resolve the evolution of fungal bioluminescence.</title>
        <authorList>
            <person name="Tsai I.J."/>
        </authorList>
    </citation>
    <scope>NUCLEOTIDE SEQUENCE</scope>
    <source>
        <strain evidence="1">110903Hualien_Pintung</strain>
    </source>
</reference>
<dbReference type="Gene3D" id="3.80.10.10">
    <property type="entry name" value="Ribonuclease Inhibitor"/>
    <property type="match status" value="1"/>
</dbReference>
<comment type="caution">
    <text evidence="1">The sequence shown here is derived from an EMBL/GenBank/DDBJ whole genome shotgun (WGS) entry which is preliminary data.</text>
</comment>
<keyword evidence="2" id="KW-1185">Reference proteome</keyword>
<organism evidence="1 2">
    <name type="scientific">Mycena chlorophos</name>
    <name type="common">Agaric fungus</name>
    <name type="synonym">Agaricus chlorophos</name>
    <dbReference type="NCBI Taxonomy" id="658473"/>
    <lineage>
        <taxon>Eukaryota</taxon>
        <taxon>Fungi</taxon>
        <taxon>Dikarya</taxon>
        <taxon>Basidiomycota</taxon>
        <taxon>Agaricomycotina</taxon>
        <taxon>Agaricomycetes</taxon>
        <taxon>Agaricomycetidae</taxon>
        <taxon>Agaricales</taxon>
        <taxon>Marasmiineae</taxon>
        <taxon>Mycenaceae</taxon>
        <taxon>Mycena</taxon>
    </lineage>
</organism>
<dbReference type="SUPFAM" id="SSF52047">
    <property type="entry name" value="RNI-like"/>
    <property type="match status" value="1"/>
</dbReference>
<dbReference type="Proteomes" id="UP000613580">
    <property type="component" value="Unassembled WGS sequence"/>
</dbReference>
<protein>
    <submittedName>
        <fullName evidence="1">F-box domain-containing protein</fullName>
    </submittedName>
</protein>
<evidence type="ECO:0000313" key="2">
    <source>
        <dbReference type="Proteomes" id="UP000613580"/>
    </source>
</evidence>
<evidence type="ECO:0000313" key="1">
    <source>
        <dbReference type="EMBL" id="KAF7291770.1"/>
    </source>
</evidence>
<accession>A0A8H6S1Z1</accession>
<proteinExistence type="predicted"/>
<gene>
    <name evidence="1" type="ORF">HMN09_01236600</name>
</gene>
<name>A0A8H6S1Z1_MYCCL</name>
<sequence length="221" mass="24465">MGTPPQVWRDFAFSALESLAILDSVNEPELSWLIAHAERLTALHLCSNGIRVSSEALVSALRQIPTLEELCLPCEPLDSAEWRCNPDDLFLRSFRPSNSADNLTLCPNLKRLRFLDIRSTPDNEIINFVRARTSADSAGAGVALLTHVELGIKGPGSSRNSPIHMGLAKQLREGLHLTVEYTTEQGPRRRYSPTDGISKVPTGRDAFKFHISTRVTYSIEA</sequence>
<dbReference type="EMBL" id="JACAZE010000023">
    <property type="protein sequence ID" value="KAF7291770.1"/>
    <property type="molecule type" value="Genomic_DNA"/>
</dbReference>